<dbReference type="SUPFAM" id="SSF47095">
    <property type="entry name" value="HMG-box"/>
    <property type="match status" value="1"/>
</dbReference>
<dbReference type="GO" id="GO:0005634">
    <property type="term" value="C:nucleus"/>
    <property type="evidence" value="ECO:0007669"/>
    <property type="project" value="TreeGrafter"/>
</dbReference>
<evidence type="ECO:0000259" key="4">
    <source>
        <dbReference type="Pfam" id="PF06244"/>
    </source>
</evidence>
<dbReference type="OrthoDB" id="76412at2759"/>
<dbReference type="GO" id="GO:0006366">
    <property type="term" value="P:transcription by RNA polymerase II"/>
    <property type="evidence" value="ECO:0007669"/>
    <property type="project" value="TreeGrafter"/>
</dbReference>
<comment type="similarity">
    <text evidence="1">Belongs to the CCDC124 family.</text>
</comment>
<name>A0A1X0NNI4_9TRYP</name>
<evidence type="ECO:0000256" key="2">
    <source>
        <dbReference type="ARBA" id="ARBA00023054"/>
    </source>
</evidence>
<dbReference type="EMBL" id="NBCO01000030">
    <property type="protein sequence ID" value="ORC86161.1"/>
    <property type="molecule type" value="Genomic_DNA"/>
</dbReference>
<proteinExistence type="inferred from homology"/>
<keyword evidence="6" id="KW-1185">Reference proteome</keyword>
<dbReference type="GeneID" id="39988304"/>
<dbReference type="STRING" id="67003.A0A1X0NNI4"/>
<sequence>MPSGPKSNKFTNRHAAEARERQQEREAQAKAEREKAKEDAMWANCDDDPRVQRRQARQREAEAKAQQQAELRAERKEQLLQEERELSQKAPQKVTRRQIQKDLSKMLSDYDKVKKQEEQQKHGAVVNSETTALPVGGNPNRAGNTNTNAGFNEKNGNEIKASGSVGEVLSAVQSGMTGGPSVPDNRHIGKRARVLYRHFCEENLPTLREEKPGLRRTQYNDLLWEMWQKSPTNPFVQRSELRSKERLEEERRWMEQGDDDDSEGGEENNDEDGEGKK</sequence>
<dbReference type="Proteomes" id="UP000192257">
    <property type="component" value="Unassembled WGS sequence"/>
</dbReference>
<evidence type="ECO:0000256" key="3">
    <source>
        <dbReference type="SAM" id="MobiDB-lite"/>
    </source>
</evidence>
<gene>
    <name evidence="5" type="ORF">TM35_000302010</name>
</gene>
<feature type="domain" description="Coiled-coil" evidence="4">
    <location>
        <begin position="157"/>
        <end position="237"/>
    </location>
</feature>
<feature type="compositionally biased region" description="Basic and acidic residues" evidence="3">
    <location>
        <begin position="14"/>
        <end position="40"/>
    </location>
</feature>
<dbReference type="Pfam" id="PF06244">
    <property type="entry name" value="Ccdc124"/>
    <property type="match status" value="1"/>
</dbReference>
<protein>
    <recommendedName>
        <fullName evidence="4">Coiled-coil domain-containing protein</fullName>
    </recommendedName>
</protein>
<feature type="compositionally biased region" description="Polar residues" evidence="3">
    <location>
        <begin position="1"/>
        <end position="10"/>
    </location>
</feature>
<evidence type="ECO:0000313" key="5">
    <source>
        <dbReference type="EMBL" id="ORC86161.1"/>
    </source>
</evidence>
<feature type="compositionally biased region" description="Acidic residues" evidence="3">
    <location>
        <begin position="256"/>
        <end position="277"/>
    </location>
</feature>
<dbReference type="GO" id="GO:0003713">
    <property type="term" value="F:transcription coactivator activity"/>
    <property type="evidence" value="ECO:0007669"/>
    <property type="project" value="TreeGrafter"/>
</dbReference>
<accession>A0A1X0NNI4</accession>
<dbReference type="PANTHER" id="PTHR21680">
    <property type="entry name" value="COILED-COIL DOMAIN-CONTAINING PROTEIN 124"/>
    <property type="match status" value="1"/>
</dbReference>
<reference evidence="5 6" key="1">
    <citation type="submission" date="2017-03" db="EMBL/GenBank/DDBJ databases">
        <title>An alternative strategy for trypanosome survival in the mammalian bloodstream revealed through genome and transcriptome analysis of the ubiquitous bovine parasite Trypanosoma (Megatrypanum) theileri.</title>
        <authorList>
            <person name="Kelly S."/>
            <person name="Ivens A."/>
            <person name="Mott A."/>
            <person name="O'Neill E."/>
            <person name="Emms D."/>
            <person name="Macleod O."/>
            <person name="Voorheis P."/>
            <person name="Matthews J."/>
            <person name="Matthews K."/>
            <person name="Carrington M."/>
        </authorList>
    </citation>
    <scope>NUCLEOTIDE SEQUENCE [LARGE SCALE GENOMIC DNA]</scope>
    <source>
        <strain evidence="5">Edinburgh</strain>
    </source>
</reference>
<organism evidence="5 6">
    <name type="scientific">Trypanosoma theileri</name>
    <dbReference type="NCBI Taxonomy" id="67003"/>
    <lineage>
        <taxon>Eukaryota</taxon>
        <taxon>Discoba</taxon>
        <taxon>Euglenozoa</taxon>
        <taxon>Kinetoplastea</taxon>
        <taxon>Metakinetoplastina</taxon>
        <taxon>Trypanosomatida</taxon>
        <taxon>Trypanosomatidae</taxon>
        <taxon>Trypanosoma</taxon>
    </lineage>
</organism>
<feature type="compositionally biased region" description="Basic and acidic residues" evidence="3">
    <location>
        <begin position="47"/>
        <end position="63"/>
    </location>
</feature>
<dbReference type="InterPro" id="IPR036910">
    <property type="entry name" value="HMG_box_dom_sf"/>
</dbReference>
<keyword evidence="2" id="KW-0175">Coiled coil</keyword>
<dbReference type="RefSeq" id="XP_028880227.1">
    <property type="nucleotide sequence ID" value="XM_029028524.1"/>
</dbReference>
<evidence type="ECO:0000256" key="1">
    <source>
        <dbReference type="ARBA" id="ARBA00008296"/>
    </source>
</evidence>
<feature type="compositionally biased region" description="Basic and acidic residues" evidence="3">
    <location>
        <begin position="239"/>
        <end position="255"/>
    </location>
</feature>
<feature type="region of interest" description="Disordered" evidence="3">
    <location>
        <begin position="1"/>
        <end position="76"/>
    </location>
</feature>
<evidence type="ECO:0000313" key="6">
    <source>
        <dbReference type="Proteomes" id="UP000192257"/>
    </source>
</evidence>
<comment type="caution">
    <text evidence="5">The sequence shown here is derived from an EMBL/GenBank/DDBJ whole genome shotgun (WGS) entry which is preliminary data.</text>
</comment>
<feature type="region of interest" description="Disordered" evidence="3">
    <location>
        <begin position="113"/>
        <end position="159"/>
    </location>
</feature>
<dbReference type="PANTHER" id="PTHR21680:SF0">
    <property type="entry name" value="COILED-COIL DOMAIN-CONTAINING PROTEIN 124"/>
    <property type="match status" value="1"/>
</dbReference>
<dbReference type="InterPro" id="IPR010422">
    <property type="entry name" value="Ccdc124/Oxs1"/>
</dbReference>
<dbReference type="InterPro" id="IPR054414">
    <property type="entry name" value="Ccdc124/Oxs1_C"/>
</dbReference>
<dbReference type="VEuPathDB" id="TriTrypDB:TM35_000302010"/>
<feature type="compositionally biased region" description="Polar residues" evidence="3">
    <location>
        <begin position="141"/>
        <end position="150"/>
    </location>
</feature>
<dbReference type="AlphaFoldDB" id="A0A1X0NNI4"/>
<feature type="region of interest" description="Disordered" evidence="3">
    <location>
        <begin position="229"/>
        <end position="277"/>
    </location>
</feature>